<evidence type="ECO:0000313" key="2">
    <source>
        <dbReference type="EMBL" id="CAA0817476.1"/>
    </source>
</evidence>
<reference evidence="2" key="1">
    <citation type="submission" date="2019-12" db="EMBL/GenBank/DDBJ databases">
        <authorList>
            <person name="Scholes J."/>
        </authorList>
    </citation>
    <scope>NUCLEOTIDE SEQUENCE</scope>
</reference>
<feature type="region of interest" description="Disordered" evidence="1">
    <location>
        <begin position="49"/>
        <end position="76"/>
    </location>
</feature>
<protein>
    <submittedName>
        <fullName evidence="2">Uncharacterized protein</fullName>
    </submittedName>
</protein>
<proteinExistence type="predicted"/>
<feature type="non-terminal residue" evidence="2">
    <location>
        <position position="76"/>
    </location>
</feature>
<keyword evidence="3" id="KW-1185">Reference proteome</keyword>
<accession>A0A9N7R953</accession>
<evidence type="ECO:0000256" key="1">
    <source>
        <dbReference type="SAM" id="MobiDB-lite"/>
    </source>
</evidence>
<name>A0A9N7R953_STRHE</name>
<sequence>MDVGRHDGKRKRGGRLLRRQKDEARWPSVKARWWWSLTVAPVWSVCSGGGRRTSGCGWSSEEKSRLPVSSAGGARC</sequence>
<dbReference type="AlphaFoldDB" id="A0A9N7R953"/>
<dbReference type="EMBL" id="CACSLK010015970">
    <property type="protein sequence ID" value="CAA0817476.1"/>
    <property type="molecule type" value="Genomic_DNA"/>
</dbReference>
<comment type="caution">
    <text evidence="2">The sequence shown here is derived from an EMBL/GenBank/DDBJ whole genome shotgun (WGS) entry which is preliminary data.</text>
</comment>
<organism evidence="2 3">
    <name type="scientific">Striga hermonthica</name>
    <name type="common">Purple witchweed</name>
    <name type="synonym">Buchnera hermonthica</name>
    <dbReference type="NCBI Taxonomy" id="68872"/>
    <lineage>
        <taxon>Eukaryota</taxon>
        <taxon>Viridiplantae</taxon>
        <taxon>Streptophyta</taxon>
        <taxon>Embryophyta</taxon>
        <taxon>Tracheophyta</taxon>
        <taxon>Spermatophyta</taxon>
        <taxon>Magnoliopsida</taxon>
        <taxon>eudicotyledons</taxon>
        <taxon>Gunneridae</taxon>
        <taxon>Pentapetalae</taxon>
        <taxon>asterids</taxon>
        <taxon>lamiids</taxon>
        <taxon>Lamiales</taxon>
        <taxon>Orobanchaceae</taxon>
        <taxon>Buchnereae</taxon>
        <taxon>Striga</taxon>
    </lineage>
</organism>
<feature type="region of interest" description="Disordered" evidence="1">
    <location>
        <begin position="1"/>
        <end position="23"/>
    </location>
</feature>
<evidence type="ECO:0000313" key="3">
    <source>
        <dbReference type="Proteomes" id="UP001153555"/>
    </source>
</evidence>
<feature type="compositionally biased region" description="Basic residues" evidence="1">
    <location>
        <begin position="7"/>
        <end position="18"/>
    </location>
</feature>
<gene>
    <name evidence="2" type="ORF">SHERM_17053</name>
</gene>
<dbReference type="Proteomes" id="UP001153555">
    <property type="component" value="Unassembled WGS sequence"/>
</dbReference>